<organism evidence="1 2">
    <name type="scientific">Candidatus Taylorbacteria bacterium RIFCSPHIGHO2_02_FULL_46_13</name>
    <dbReference type="NCBI Taxonomy" id="1802312"/>
    <lineage>
        <taxon>Bacteria</taxon>
        <taxon>Candidatus Tayloriibacteriota</taxon>
    </lineage>
</organism>
<dbReference type="AlphaFoldDB" id="A0A1G2MQN7"/>
<dbReference type="Proteomes" id="UP000177565">
    <property type="component" value="Unassembled WGS sequence"/>
</dbReference>
<reference evidence="1 2" key="1">
    <citation type="journal article" date="2016" name="Nat. Commun.">
        <title>Thousands of microbial genomes shed light on interconnected biogeochemical processes in an aquifer system.</title>
        <authorList>
            <person name="Anantharaman K."/>
            <person name="Brown C.T."/>
            <person name="Hug L.A."/>
            <person name="Sharon I."/>
            <person name="Castelle C.J."/>
            <person name="Probst A.J."/>
            <person name="Thomas B.C."/>
            <person name="Singh A."/>
            <person name="Wilkins M.J."/>
            <person name="Karaoz U."/>
            <person name="Brodie E.L."/>
            <person name="Williams K.H."/>
            <person name="Hubbard S.S."/>
            <person name="Banfield J.F."/>
        </authorList>
    </citation>
    <scope>NUCLEOTIDE SEQUENCE [LARGE SCALE GENOMIC DNA]</scope>
</reference>
<proteinExistence type="predicted"/>
<gene>
    <name evidence="1" type="ORF">A3C06_03525</name>
</gene>
<evidence type="ECO:0000313" key="1">
    <source>
        <dbReference type="EMBL" id="OHA26168.1"/>
    </source>
</evidence>
<accession>A0A1G2MQN7</accession>
<comment type="caution">
    <text evidence="1">The sequence shown here is derived from an EMBL/GenBank/DDBJ whole genome shotgun (WGS) entry which is preliminary data.</text>
</comment>
<protein>
    <submittedName>
        <fullName evidence="1">Uncharacterized protein</fullName>
    </submittedName>
</protein>
<dbReference type="EMBL" id="MHRQ01000025">
    <property type="protein sequence ID" value="OHA26168.1"/>
    <property type="molecule type" value="Genomic_DNA"/>
</dbReference>
<name>A0A1G2MQN7_9BACT</name>
<dbReference type="STRING" id="1802312.A3C06_03525"/>
<sequence>MYRKQKISTIILSLTVLGVFFVGITASAQRQNFGPPPQSPVPLFLVLTPENPKPDSNVTVEVLTADTDLRKATIGWLEDDQLSESGVGKTTHALHVGKAGSAVTVGVVVQTPDGSVYEESITIRPATLDLIWEALSTVPPFYKGKALYTQLDPIKITAMPEFVDSEGQRISARDINFTWSMGSQVLGDFSGFGRNTLNVNGPVLRPPLTISATAISRSGLESAEGVVEIEPVDPLALVYENNPLYGILFNRVIATSFALVGNEATIEAFPYFFGETSRTKLTYEWSINGKVSEGFRSSYLTVRNVAGQAGSASVNLDVTDGEKLVYGANNSFNITFGANQ</sequence>
<evidence type="ECO:0000313" key="2">
    <source>
        <dbReference type="Proteomes" id="UP000177565"/>
    </source>
</evidence>